<protein>
    <submittedName>
        <fullName evidence="2">T9SS type A sorting domain-containing protein</fullName>
    </submittedName>
</protein>
<organism evidence="2 3">
    <name type="scientific">Aquirufa antheringensis</name>
    <dbReference type="NCBI Taxonomy" id="2516559"/>
    <lineage>
        <taxon>Bacteria</taxon>
        <taxon>Pseudomonadati</taxon>
        <taxon>Bacteroidota</taxon>
        <taxon>Cytophagia</taxon>
        <taxon>Cytophagales</taxon>
        <taxon>Flectobacillaceae</taxon>
        <taxon>Aquirufa</taxon>
    </lineage>
</organism>
<name>A0A4V2IVI3_9BACT</name>
<evidence type="ECO:0000259" key="1">
    <source>
        <dbReference type="Pfam" id="PF18962"/>
    </source>
</evidence>
<proteinExistence type="predicted"/>
<reference evidence="2 3" key="1">
    <citation type="submission" date="2019-02" db="EMBL/GenBank/DDBJ databases">
        <title>Genome of a new Bacteroidetes strain.</title>
        <authorList>
            <person name="Pitt A."/>
        </authorList>
    </citation>
    <scope>NUCLEOTIDE SEQUENCE [LARGE SCALE GENOMIC DNA]</scope>
    <source>
        <strain evidence="2 3">103A-SOEBACH</strain>
    </source>
</reference>
<dbReference type="AlphaFoldDB" id="A0A4V2IVI3"/>
<dbReference type="NCBIfam" id="TIGR04183">
    <property type="entry name" value="Por_Secre_tail"/>
    <property type="match status" value="1"/>
</dbReference>
<dbReference type="OrthoDB" id="1522390at2"/>
<comment type="caution">
    <text evidence="2">The sequence shown here is derived from an EMBL/GenBank/DDBJ whole genome shotgun (WGS) entry which is preliminary data.</text>
</comment>
<sequence length="116" mass="13254">MKIVLRHITLILVLVALLGFKNDPYLFQADRIFVSHLYPNPAADYALVDYQFSGNNQEVKIAIYNVLGLVVKEVELDKEDRSAKISLRELNSGLYMYQLLVDGKPVATKKLMVRKQ</sequence>
<feature type="domain" description="Secretion system C-terminal sorting" evidence="1">
    <location>
        <begin position="37"/>
        <end position="113"/>
    </location>
</feature>
<dbReference type="Proteomes" id="UP000293583">
    <property type="component" value="Unassembled WGS sequence"/>
</dbReference>
<dbReference type="EMBL" id="SEWY01000004">
    <property type="protein sequence ID" value="TBH71895.1"/>
    <property type="molecule type" value="Genomic_DNA"/>
</dbReference>
<gene>
    <name evidence="2" type="ORF">EWU20_08695</name>
</gene>
<dbReference type="RefSeq" id="WP_130896215.1">
    <property type="nucleotide sequence ID" value="NZ_JAANOL010000001.1"/>
</dbReference>
<evidence type="ECO:0000313" key="2">
    <source>
        <dbReference type="EMBL" id="TBH71895.1"/>
    </source>
</evidence>
<accession>A0A4V2IVI3</accession>
<keyword evidence="3" id="KW-1185">Reference proteome</keyword>
<dbReference type="Pfam" id="PF18962">
    <property type="entry name" value="Por_Secre_tail"/>
    <property type="match status" value="1"/>
</dbReference>
<dbReference type="InterPro" id="IPR026444">
    <property type="entry name" value="Secre_tail"/>
</dbReference>
<evidence type="ECO:0000313" key="3">
    <source>
        <dbReference type="Proteomes" id="UP000293583"/>
    </source>
</evidence>